<proteinExistence type="inferred from homology"/>
<dbReference type="Gene3D" id="3.40.50.300">
    <property type="entry name" value="P-loop containing nucleotide triphosphate hydrolases"/>
    <property type="match status" value="1"/>
</dbReference>
<evidence type="ECO:0000256" key="3">
    <source>
        <dbReference type="ARBA" id="ARBA00022741"/>
    </source>
</evidence>
<dbReference type="CDD" id="cd03255">
    <property type="entry name" value="ABC_MJ0796_LolCDE_FtsE"/>
    <property type="match status" value="1"/>
</dbReference>
<dbReference type="InterPro" id="IPR017911">
    <property type="entry name" value="MacB-like_ATP-bd"/>
</dbReference>
<evidence type="ECO:0000256" key="1">
    <source>
        <dbReference type="ARBA" id="ARBA00005417"/>
    </source>
</evidence>
<dbReference type="FunFam" id="3.40.50.300:FF:000032">
    <property type="entry name" value="Export ABC transporter ATP-binding protein"/>
    <property type="match status" value="1"/>
</dbReference>
<dbReference type="SUPFAM" id="SSF52540">
    <property type="entry name" value="P-loop containing nucleoside triphosphate hydrolases"/>
    <property type="match status" value="1"/>
</dbReference>
<dbReference type="GO" id="GO:0005524">
    <property type="term" value="F:ATP binding"/>
    <property type="evidence" value="ECO:0007669"/>
    <property type="project" value="UniProtKB-KW"/>
</dbReference>
<dbReference type="EMBL" id="FQXU01000003">
    <property type="protein sequence ID" value="SHH63158.1"/>
    <property type="molecule type" value="Genomic_DNA"/>
</dbReference>
<evidence type="ECO:0000313" key="6">
    <source>
        <dbReference type="EMBL" id="SHH63158.1"/>
    </source>
</evidence>
<feature type="domain" description="ABC transporter" evidence="5">
    <location>
        <begin position="5"/>
        <end position="244"/>
    </location>
</feature>
<evidence type="ECO:0000256" key="4">
    <source>
        <dbReference type="ARBA" id="ARBA00022840"/>
    </source>
</evidence>
<dbReference type="GO" id="GO:0016887">
    <property type="term" value="F:ATP hydrolysis activity"/>
    <property type="evidence" value="ECO:0007669"/>
    <property type="project" value="InterPro"/>
</dbReference>
<dbReference type="InterPro" id="IPR003439">
    <property type="entry name" value="ABC_transporter-like_ATP-bd"/>
</dbReference>
<comment type="similarity">
    <text evidence="1">Belongs to the ABC transporter superfamily.</text>
</comment>
<organism evidence="6 7">
    <name type="scientific">Clostridium intestinale DSM 6191</name>
    <dbReference type="NCBI Taxonomy" id="1121320"/>
    <lineage>
        <taxon>Bacteria</taxon>
        <taxon>Bacillati</taxon>
        <taxon>Bacillota</taxon>
        <taxon>Clostridia</taxon>
        <taxon>Eubacteriales</taxon>
        <taxon>Clostridiaceae</taxon>
        <taxon>Clostridium</taxon>
    </lineage>
</organism>
<evidence type="ECO:0000313" key="7">
    <source>
        <dbReference type="Proteomes" id="UP000184241"/>
    </source>
</evidence>
<dbReference type="AlphaFoldDB" id="A0A1M5UJU1"/>
<dbReference type="Proteomes" id="UP000184241">
    <property type="component" value="Unassembled WGS sequence"/>
</dbReference>
<dbReference type="InterPro" id="IPR027417">
    <property type="entry name" value="P-loop_NTPase"/>
</dbReference>
<dbReference type="PANTHER" id="PTHR42798:SF7">
    <property type="entry name" value="ALPHA-D-RIBOSE 1-METHYLPHOSPHONATE 5-TRIPHOSPHATE SYNTHASE SUBUNIT PHNL"/>
    <property type="match status" value="1"/>
</dbReference>
<gene>
    <name evidence="6" type="ORF">SAMN02745941_00548</name>
</gene>
<reference evidence="6 7" key="1">
    <citation type="submission" date="2016-11" db="EMBL/GenBank/DDBJ databases">
        <authorList>
            <person name="Jaros S."/>
            <person name="Januszkiewicz K."/>
            <person name="Wedrychowicz H."/>
        </authorList>
    </citation>
    <scope>NUCLEOTIDE SEQUENCE [LARGE SCALE GENOMIC DNA]</scope>
    <source>
        <strain evidence="6 7">DSM 6191</strain>
    </source>
</reference>
<dbReference type="InterPro" id="IPR003593">
    <property type="entry name" value="AAA+_ATPase"/>
</dbReference>
<dbReference type="PANTHER" id="PTHR42798">
    <property type="entry name" value="LIPOPROTEIN-RELEASING SYSTEM ATP-BINDING PROTEIN LOLD"/>
    <property type="match status" value="1"/>
</dbReference>
<name>A0A1M5UJU1_9CLOT</name>
<dbReference type="GO" id="GO:0098796">
    <property type="term" value="C:membrane protein complex"/>
    <property type="evidence" value="ECO:0007669"/>
    <property type="project" value="UniProtKB-ARBA"/>
</dbReference>
<evidence type="ECO:0000256" key="2">
    <source>
        <dbReference type="ARBA" id="ARBA00022448"/>
    </source>
</evidence>
<evidence type="ECO:0000259" key="5">
    <source>
        <dbReference type="PROSITE" id="PS50893"/>
    </source>
</evidence>
<dbReference type="GO" id="GO:0022857">
    <property type="term" value="F:transmembrane transporter activity"/>
    <property type="evidence" value="ECO:0007669"/>
    <property type="project" value="UniProtKB-ARBA"/>
</dbReference>
<keyword evidence="4 6" id="KW-0067">ATP-binding</keyword>
<accession>A0A1M5UJU1</accession>
<dbReference type="PROSITE" id="PS50893">
    <property type="entry name" value="ABC_TRANSPORTER_2"/>
    <property type="match status" value="1"/>
</dbReference>
<keyword evidence="3" id="KW-0547">Nucleotide-binding</keyword>
<dbReference type="RefSeq" id="WP_073016444.1">
    <property type="nucleotide sequence ID" value="NZ_FQXU01000003.1"/>
</dbReference>
<dbReference type="SMART" id="SM00382">
    <property type="entry name" value="AAA"/>
    <property type="match status" value="1"/>
</dbReference>
<sequence>MDKILDIKNVEKYYGNKGNVVKAIDDISFQVFRGEFVGVMGPSGSGKTTLLNIISTIDEVSVGHIYIDGEDLTEINQKDIAKFRRENLGFIFQDFNLLDTLTIHENIALALTINRQKKNDIDSKVIAIATELGIEDILQKYPYEVSGGQKQRCACARALITNPKLILADEPTGSLDSRSAQMLIEMISHLNKELGATILMVTHDSFTASYCDRILFIKDGKIFTELIKGQNTRKQFFNQILDVVALLGGDVRDVR</sequence>
<dbReference type="Pfam" id="PF00005">
    <property type="entry name" value="ABC_tran"/>
    <property type="match status" value="1"/>
</dbReference>
<protein>
    <submittedName>
        <fullName evidence="6">Putative ABC transport system ATP-binding protein</fullName>
    </submittedName>
</protein>
<keyword evidence="2" id="KW-0813">Transport</keyword>